<keyword evidence="1" id="KW-0472">Membrane</keyword>
<keyword evidence="1" id="KW-0812">Transmembrane</keyword>
<dbReference type="AlphaFoldDB" id="A0A9D2GTE5"/>
<reference evidence="2" key="1">
    <citation type="journal article" date="2021" name="PeerJ">
        <title>Extensive microbial diversity within the chicken gut microbiome revealed by metagenomics and culture.</title>
        <authorList>
            <person name="Gilroy R."/>
            <person name="Ravi A."/>
            <person name="Getino M."/>
            <person name="Pursley I."/>
            <person name="Horton D.L."/>
            <person name="Alikhan N.F."/>
            <person name="Baker D."/>
            <person name="Gharbi K."/>
            <person name="Hall N."/>
            <person name="Watson M."/>
            <person name="Adriaenssens E.M."/>
            <person name="Foster-Nyarko E."/>
            <person name="Jarju S."/>
            <person name="Secka A."/>
            <person name="Antonio M."/>
            <person name="Oren A."/>
            <person name="Chaudhuri R.R."/>
            <person name="La Ragione R."/>
            <person name="Hildebrand F."/>
            <person name="Pallen M.J."/>
        </authorList>
    </citation>
    <scope>NUCLEOTIDE SEQUENCE</scope>
    <source>
        <strain evidence="2">ChiW4-1371</strain>
    </source>
</reference>
<sequence length="171" mass="19785">MDNNKSYFNSIINNLIFIIVLVVCSIVGAGPLAVASMLFHLLLYQFEVFYIIFILILNTYLFITLKKNENTKDLKIWIIIFFSIPLLFLADYPLLLLEAYITGIDIDGKYFLLVLIFLCVPVVSGYLSLAFVWYIYKGKSIFKTRVITALIYFIFTVIFGFSLLTKVYSYI</sequence>
<proteinExistence type="predicted"/>
<feature type="transmembrane region" description="Helical" evidence="1">
    <location>
        <begin position="110"/>
        <end position="134"/>
    </location>
</feature>
<evidence type="ECO:0000313" key="2">
    <source>
        <dbReference type="EMBL" id="HIZ89718.1"/>
    </source>
</evidence>
<keyword evidence="1" id="KW-1133">Transmembrane helix</keyword>
<feature type="transmembrane region" description="Helical" evidence="1">
    <location>
        <begin position="41"/>
        <end position="62"/>
    </location>
</feature>
<feature type="transmembrane region" description="Helical" evidence="1">
    <location>
        <begin position="12"/>
        <end position="35"/>
    </location>
</feature>
<reference evidence="2" key="2">
    <citation type="submission" date="2021-04" db="EMBL/GenBank/DDBJ databases">
        <authorList>
            <person name="Gilroy R."/>
        </authorList>
    </citation>
    <scope>NUCLEOTIDE SEQUENCE</scope>
    <source>
        <strain evidence="2">ChiW4-1371</strain>
    </source>
</reference>
<organism evidence="2 3">
    <name type="scientific">Candidatus Mucispirillum faecigallinarum</name>
    <dbReference type="NCBI Taxonomy" id="2838699"/>
    <lineage>
        <taxon>Bacteria</taxon>
        <taxon>Pseudomonadati</taxon>
        <taxon>Deferribacterota</taxon>
        <taxon>Deferribacteres</taxon>
        <taxon>Deferribacterales</taxon>
        <taxon>Mucispirillaceae</taxon>
        <taxon>Mucispirillum</taxon>
    </lineage>
</organism>
<comment type="caution">
    <text evidence="2">The sequence shown here is derived from an EMBL/GenBank/DDBJ whole genome shotgun (WGS) entry which is preliminary data.</text>
</comment>
<accession>A0A9D2GTE5</accession>
<feature type="transmembrane region" description="Helical" evidence="1">
    <location>
        <begin position="146"/>
        <end position="168"/>
    </location>
</feature>
<name>A0A9D2GTE5_9BACT</name>
<dbReference type="Proteomes" id="UP000824176">
    <property type="component" value="Unassembled WGS sequence"/>
</dbReference>
<gene>
    <name evidence="2" type="ORF">H9804_07215</name>
</gene>
<feature type="transmembrane region" description="Helical" evidence="1">
    <location>
        <begin position="74"/>
        <end position="90"/>
    </location>
</feature>
<evidence type="ECO:0000313" key="3">
    <source>
        <dbReference type="Proteomes" id="UP000824176"/>
    </source>
</evidence>
<dbReference type="EMBL" id="DXAQ01000112">
    <property type="protein sequence ID" value="HIZ89718.1"/>
    <property type="molecule type" value="Genomic_DNA"/>
</dbReference>
<evidence type="ECO:0000256" key="1">
    <source>
        <dbReference type="SAM" id="Phobius"/>
    </source>
</evidence>
<protein>
    <submittedName>
        <fullName evidence="2">Uncharacterized protein</fullName>
    </submittedName>
</protein>